<dbReference type="EMBL" id="JBHTJF010000014">
    <property type="protein sequence ID" value="MFD0942820.1"/>
    <property type="molecule type" value="Genomic_DNA"/>
</dbReference>
<accession>A0ABW3GWJ3</accession>
<dbReference type="RefSeq" id="WP_381009704.1">
    <property type="nucleotide sequence ID" value="NZ_JBHTJF010000014.1"/>
</dbReference>
<name>A0ABW3GWJ3_9BACL</name>
<dbReference type="Pfam" id="PF00350">
    <property type="entry name" value="Dynamin_N"/>
    <property type="match status" value="1"/>
</dbReference>
<organism evidence="3 4">
    <name type="scientific">Savagea faecisuis</name>
    <dbReference type="NCBI Taxonomy" id="1274803"/>
    <lineage>
        <taxon>Bacteria</taxon>
        <taxon>Bacillati</taxon>
        <taxon>Bacillota</taxon>
        <taxon>Bacilli</taxon>
        <taxon>Bacillales</taxon>
        <taxon>Caryophanaceae</taxon>
        <taxon>Savagea</taxon>
    </lineage>
</organism>
<sequence>MQQITWQYKDGKSTLEANLKPLNHQIFEQYLYKPFEESVEPILNHLQDSLNIVEIEIVFLGSQEDFDLLSNVLQNSPLRETISLRQEIVPIDFISAIRNRLEQADFRNIEIANFLVDKKDIEKPQGTACVISPQKSGKTSVINALLRENVLPIDNATTNKISRIHLNKDPSETAYAYDKQGALVSESPYVSEDVLRTWNEREDIERVELEGFQWLGLPANLIDTPSKVDIEEYKELRELMQTERNLVLLYVLDAEKIGTVKDRDYFKMLTQLANETGFSLEDRLCLVMNKVDLLKSQKALQKAIEKLDKTIKSSFEWKPDVIFLSAKYALSQSKLDSLSTESPFSENLIDKSLLSEKLRQYINDSELEYFESNLNRNLSGIKNLEYGIQVKLEEANFTSKFQSKMLEMKGVVEKQYVKVDESFRLKIQEQEKRLMQQYEIEQEYLNKAQEFYKRDIETLNGIMNKLQTYIDRYKGNEKVNEILEDQLNGRMLEFFEQGNSKQYFYIEPQYRFIKSRANSLILDIEQLYKQFHDSTLLQKSESKDLLKVIQNHMEQMKQDFNISNENFKVQKDNEAFVSFSVYSKSLVDVYFLQSFHWILEQIDYFKKFYSEKEVERAYTKYLKETKDMEKIWGKREQILLKKAEIEKQRAEELAKIQELINDLRNWKNWVFWRR</sequence>
<evidence type="ECO:0000259" key="2">
    <source>
        <dbReference type="Pfam" id="PF00350"/>
    </source>
</evidence>
<keyword evidence="4" id="KW-1185">Reference proteome</keyword>
<evidence type="ECO:0000313" key="3">
    <source>
        <dbReference type="EMBL" id="MFD0942820.1"/>
    </source>
</evidence>
<proteinExistence type="predicted"/>
<dbReference type="Proteomes" id="UP001596976">
    <property type="component" value="Unassembled WGS sequence"/>
</dbReference>
<dbReference type="SUPFAM" id="SSF52540">
    <property type="entry name" value="P-loop containing nucleoside triphosphate hydrolases"/>
    <property type="match status" value="1"/>
</dbReference>
<protein>
    <submittedName>
        <fullName evidence="3">Dynamin family protein</fullName>
    </submittedName>
</protein>
<reference evidence="4" key="1">
    <citation type="journal article" date="2019" name="Int. J. Syst. Evol. Microbiol.">
        <title>The Global Catalogue of Microorganisms (GCM) 10K type strain sequencing project: providing services to taxonomists for standard genome sequencing and annotation.</title>
        <authorList>
            <consortium name="The Broad Institute Genomics Platform"/>
            <consortium name="The Broad Institute Genome Sequencing Center for Infectious Disease"/>
            <person name="Wu L."/>
            <person name="Ma J."/>
        </authorList>
    </citation>
    <scope>NUCLEOTIDE SEQUENCE [LARGE SCALE GENOMIC DNA]</scope>
    <source>
        <strain evidence="4">CCUG 63563</strain>
    </source>
</reference>
<evidence type="ECO:0000313" key="4">
    <source>
        <dbReference type="Proteomes" id="UP001596976"/>
    </source>
</evidence>
<dbReference type="InterPro" id="IPR027417">
    <property type="entry name" value="P-loop_NTPase"/>
</dbReference>
<evidence type="ECO:0000256" key="1">
    <source>
        <dbReference type="SAM" id="Coils"/>
    </source>
</evidence>
<gene>
    <name evidence="3" type="ORF">ACFQ0V_03430</name>
</gene>
<dbReference type="InterPro" id="IPR045063">
    <property type="entry name" value="Dynamin_N"/>
</dbReference>
<keyword evidence="1" id="KW-0175">Coiled coil</keyword>
<dbReference type="Gene3D" id="3.40.50.300">
    <property type="entry name" value="P-loop containing nucleotide triphosphate hydrolases"/>
    <property type="match status" value="1"/>
</dbReference>
<feature type="domain" description="Dynamin N-terminal" evidence="2">
    <location>
        <begin position="130"/>
        <end position="266"/>
    </location>
</feature>
<comment type="caution">
    <text evidence="3">The sequence shown here is derived from an EMBL/GenBank/DDBJ whole genome shotgun (WGS) entry which is preliminary data.</text>
</comment>
<feature type="coiled-coil region" evidence="1">
    <location>
        <begin position="633"/>
        <end position="662"/>
    </location>
</feature>